<dbReference type="EC" id="2.3.-.-" evidence="4"/>
<dbReference type="PANTHER" id="PTHR43877">
    <property type="entry name" value="AMINOALKYLPHOSPHONATE N-ACETYLTRANSFERASE-RELATED-RELATED"/>
    <property type="match status" value="1"/>
</dbReference>
<dbReference type="InterPro" id="IPR050832">
    <property type="entry name" value="Bact_Acetyltransf"/>
</dbReference>
<gene>
    <name evidence="4" type="ORF">ACFFK0_24415</name>
</gene>
<accession>A0ABV6DSB3</accession>
<dbReference type="SUPFAM" id="SSF55729">
    <property type="entry name" value="Acyl-CoA N-acyltransferases (Nat)"/>
    <property type="match status" value="1"/>
</dbReference>
<proteinExistence type="predicted"/>
<dbReference type="PROSITE" id="PS51186">
    <property type="entry name" value="GNAT"/>
    <property type="match status" value="1"/>
</dbReference>
<comment type="caution">
    <text evidence="4">The sequence shown here is derived from an EMBL/GenBank/DDBJ whole genome shotgun (WGS) entry which is preliminary data.</text>
</comment>
<dbReference type="EMBL" id="JBHLWN010000098">
    <property type="protein sequence ID" value="MFC0215543.1"/>
    <property type="molecule type" value="Genomic_DNA"/>
</dbReference>
<evidence type="ECO:0000259" key="3">
    <source>
        <dbReference type="PROSITE" id="PS51186"/>
    </source>
</evidence>
<evidence type="ECO:0000313" key="5">
    <source>
        <dbReference type="Proteomes" id="UP001589776"/>
    </source>
</evidence>
<keyword evidence="2 4" id="KW-0012">Acyltransferase</keyword>
<name>A0ABV6DSB3_9BACL</name>
<sequence length="152" mass="17070">MANDYRVRAAEPGDRAPLKELMLAYIVDFYGSPRPADEKLDALMDELLQGRIGRQWVAEDTAGRLVGFVTLYYTYSTLRAQKAAIMNDLYVSADYRRAGVAADLFAAIRSFARADGCAYLGWETGADNVRAQRFYEKMGGERGTWLTYSIDL</sequence>
<dbReference type="PANTHER" id="PTHR43877:SF1">
    <property type="entry name" value="ACETYLTRANSFERASE"/>
    <property type="match status" value="1"/>
</dbReference>
<dbReference type="CDD" id="cd04301">
    <property type="entry name" value="NAT_SF"/>
    <property type="match status" value="1"/>
</dbReference>
<dbReference type="RefSeq" id="WP_377472991.1">
    <property type="nucleotide sequence ID" value="NZ_JBHLWN010000098.1"/>
</dbReference>
<dbReference type="Gene3D" id="3.40.630.30">
    <property type="match status" value="1"/>
</dbReference>
<dbReference type="Proteomes" id="UP001589776">
    <property type="component" value="Unassembled WGS sequence"/>
</dbReference>
<dbReference type="Pfam" id="PF00583">
    <property type="entry name" value="Acetyltransf_1"/>
    <property type="match status" value="1"/>
</dbReference>
<dbReference type="InterPro" id="IPR016181">
    <property type="entry name" value="Acyl_CoA_acyltransferase"/>
</dbReference>
<dbReference type="GO" id="GO:0016746">
    <property type="term" value="F:acyltransferase activity"/>
    <property type="evidence" value="ECO:0007669"/>
    <property type="project" value="UniProtKB-KW"/>
</dbReference>
<evidence type="ECO:0000256" key="2">
    <source>
        <dbReference type="ARBA" id="ARBA00023315"/>
    </source>
</evidence>
<dbReference type="InterPro" id="IPR000182">
    <property type="entry name" value="GNAT_dom"/>
</dbReference>
<evidence type="ECO:0000256" key="1">
    <source>
        <dbReference type="ARBA" id="ARBA00022679"/>
    </source>
</evidence>
<reference evidence="4 5" key="1">
    <citation type="submission" date="2024-09" db="EMBL/GenBank/DDBJ databases">
        <authorList>
            <person name="Sun Q."/>
            <person name="Mori K."/>
        </authorList>
    </citation>
    <scope>NUCLEOTIDE SEQUENCE [LARGE SCALE GENOMIC DNA]</scope>
    <source>
        <strain evidence="4 5">CCM 7759</strain>
    </source>
</reference>
<protein>
    <submittedName>
        <fullName evidence="4">GNAT family N-acetyltransferase</fullName>
        <ecNumber evidence="4">2.3.-.-</ecNumber>
    </submittedName>
</protein>
<organism evidence="4 5">
    <name type="scientific">Paenibacillus chartarius</name>
    <dbReference type="NCBI Taxonomy" id="747481"/>
    <lineage>
        <taxon>Bacteria</taxon>
        <taxon>Bacillati</taxon>
        <taxon>Bacillota</taxon>
        <taxon>Bacilli</taxon>
        <taxon>Bacillales</taxon>
        <taxon>Paenibacillaceae</taxon>
        <taxon>Paenibacillus</taxon>
    </lineage>
</organism>
<keyword evidence="5" id="KW-1185">Reference proteome</keyword>
<feature type="domain" description="N-acetyltransferase" evidence="3">
    <location>
        <begin position="5"/>
        <end position="152"/>
    </location>
</feature>
<evidence type="ECO:0000313" key="4">
    <source>
        <dbReference type="EMBL" id="MFC0215543.1"/>
    </source>
</evidence>
<keyword evidence="1 4" id="KW-0808">Transferase</keyword>